<evidence type="ECO:0000313" key="1">
    <source>
        <dbReference type="EMBL" id="KAF6382489.1"/>
    </source>
</evidence>
<protein>
    <submittedName>
        <fullName evidence="1">Uncharacterized protein</fullName>
    </submittedName>
</protein>
<evidence type="ECO:0000313" key="2">
    <source>
        <dbReference type="Proteomes" id="UP000558488"/>
    </source>
</evidence>
<accession>A0A7J8A8A6</accession>
<dbReference type="AlphaFoldDB" id="A0A7J8A8A6"/>
<reference evidence="1 2" key="1">
    <citation type="journal article" date="2020" name="Nature">
        <title>Six reference-quality genomes reveal evolution of bat adaptations.</title>
        <authorList>
            <person name="Jebb D."/>
            <person name="Huang Z."/>
            <person name="Pippel M."/>
            <person name="Hughes G.M."/>
            <person name="Lavrichenko K."/>
            <person name="Devanna P."/>
            <person name="Winkler S."/>
            <person name="Jermiin L.S."/>
            <person name="Skirmuntt E.C."/>
            <person name="Katzourakis A."/>
            <person name="Burkitt-Gray L."/>
            <person name="Ray D.A."/>
            <person name="Sullivan K.A.M."/>
            <person name="Roscito J.G."/>
            <person name="Kirilenko B.M."/>
            <person name="Davalos L.M."/>
            <person name="Corthals A.P."/>
            <person name="Power M.L."/>
            <person name="Jones G."/>
            <person name="Ransome R.D."/>
            <person name="Dechmann D.K.N."/>
            <person name="Locatelli A.G."/>
            <person name="Puechmaille S.J."/>
            <person name="Fedrigo O."/>
            <person name="Jarvis E.D."/>
            <person name="Hiller M."/>
            <person name="Vernes S.C."/>
            <person name="Myers E.W."/>
            <person name="Teeling E.C."/>
        </authorList>
    </citation>
    <scope>NUCLEOTIDE SEQUENCE [LARGE SCALE GENOMIC DNA]</scope>
    <source>
        <strain evidence="1">MPipKuh1</strain>
        <tissue evidence="1">Flight muscle</tissue>
    </source>
</reference>
<proteinExistence type="predicted"/>
<name>A0A7J8A8A6_PIPKU</name>
<gene>
    <name evidence="1" type="ORF">mPipKuh1_008854</name>
</gene>
<keyword evidence="2" id="KW-1185">Reference proteome</keyword>
<dbReference type="Proteomes" id="UP000558488">
    <property type="component" value="Unassembled WGS sequence"/>
</dbReference>
<sequence>MQAPSGQGQVVLHDPSCSGPLGSMGRWKGGSGQSEGSAGIQGKEGPFLYESLYIGLLVFMIKNESIIKDVYLKYETIVSKTPQPELGKRVQVEGDVGASLEWEVPPLFHFHPSYSHSRACCPFFAPSPLP</sequence>
<comment type="caution">
    <text evidence="1">The sequence shown here is derived from an EMBL/GenBank/DDBJ whole genome shotgun (WGS) entry which is preliminary data.</text>
</comment>
<organism evidence="1 2">
    <name type="scientific">Pipistrellus kuhlii</name>
    <name type="common">Kuhl's pipistrelle</name>
    <dbReference type="NCBI Taxonomy" id="59472"/>
    <lineage>
        <taxon>Eukaryota</taxon>
        <taxon>Metazoa</taxon>
        <taxon>Chordata</taxon>
        <taxon>Craniata</taxon>
        <taxon>Vertebrata</taxon>
        <taxon>Euteleostomi</taxon>
        <taxon>Mammalia</taxon>
        <taxon>Eutheria</taxon>
        <taxon>Laurasiatheria</taxon>
        <taxon>Chiroptera</taxon>
        <taxon>Yangochiroptera</taxon>
        <taxon>Vespertilionidae</taxon>
        <taxon>Pipistrellus</taxon>
    </lineage>
</organism>
<dbReference type="EMBL" id="JACAGB010000002">
    <property type="protein sequence ID" value="KAF6382489.1"/>
    <property type="molecule type" value="Genomic_DNA"/>
</dbReference>